<dbReference type="Proteomes" id="UP000001933">
    <property type="component" value="Chromosome"/>
</dbReference>
<gene>
    <name evidence="1" type="ORF">SYN_03040</name>
</gene>
<organism evidence="1 2">
    <name type="scientific">Syntrophus aciditrophicus (strain SB)</name>
    <dbReference type="NCBI Taxonomy" id="56780"/>
    <lineage>
        <taxon>Bacteria</taxon>
        <taxon>Pseudomonadati</taxon>
        <taxon>Thermodesulfobacteriota</taxon>
        <taxon>Syntrophia</taxon>
        <taxon>Syntrophales</taxon>
        <taxon>Syntrophaceae</taxon>
        <taxon>Syntrophus</taxon>
    </lineage>
</organism>
<accession>Q2LQQ2</accession>
<dbReference type="InParanoid" id="Q2LQQ2"/>
<dbReference type="KEGG" id="sat:SYN_03040"/>
<protein>
    <submittedName>
        <fullName evidence="1">Hypothetical cytosolic protein</fullName>
    </submittedName>
</protein>
<dbReference type="HOGENOM" id="CLU_2071969_0_0_7"/>
<reference evidence="1 2" key="1">
    <citation type="journal article" date="2007" name="Proc. Natl. Acad. Sci. U.S.A.">
        <title>The genome of Syntrophus aciditrophicus: life at the thermodynamic limit of microbial growth.</title>
        <authorList>
            <person name="McInerney M.J."/>
            <person name="Rohlin L."/>
            <person name="Mouttaki H."/>
            <person name="Kim U."/>
            <person name="Krupp R.S."/>
            <person name="Rios-Hernandez L."/>
            <person name="Sieber J."/>
            <person name="Struchtemeyer C.G."/>
            <person name="Bhattacharyya A."/>
            <person name="Campbell J.W."/>
            <person name="Gunsalus R.P."/>
        </authorList>
    </citation>
    <scope>NUCLEOTIDE SEQUENCE [LARGE SCALE GENOMIC DNA]</scope>
    <source>
        <strain evidence="1 2">SB</strain>
    </source>
</reference>
<name>Q2LQQ2_SYNAS</name>
<evidence type="ECO:0000313" key="1">
    <source>
        <dbReference type="EMBL" id="ABC76416.1"/>
    </source>
</evidence>
<evidence type="ECO:0000313" key="2">
    <source>
        <dbReference type="Proteomes" id="UP000001933"/>
    </source>
</evidence>
<dbReference type="AlphaFoldDB" id="Q2LQQ2"/>
<dbReference type="RefSeq" id="WP_011416450.1">
    <property type="nucleotide sequence ID" value="NC_007759.1"/>
</dbReference>
<sequence length="118" mass="12425">MSRWFCVKESVEPAVSMLAFVAGGLVKANNPALIEPATPVAKGLLETIESGASREAVNALLKEVVSTLLEKVDKPEVQLAVKAALSKVSYNADSGDMPDIDLPLIRSLTTGFLEGLTA</sequence>
<keyword evidence="2" id="KW-1185">Reference proteome</keyword>
<dbReference type="EMBL" id="CP000252">
    <property type="protein sequence ID" value="ABC76416.1"/>
    <property type="molecule type" value="Genomic_DNA"/>
</dbReference>
<dbReference type="STRING" id="56780.SYN_03040"/>
<proteinExistence type="predicted"/>